<dbReference type="Proteomes" id="UP000005408">
    <property type="component" value="Unassembled WGS sequence"/>
</dbReference>
<dbReference type="SUPFAM" id="SSF55154">
    <property type="entry name" value="CYTH-like phosphatases"/>
    <property type="match status" value="1"/>
</dbReference>
<protein>
    <recommendedName>
        <fullName evidence="2">CYTH domain-containing protein</fullName>
    </recommendedName>
</protein>
<dbReference type="InterPro" id="IPR039582">
    <property type="entry name" value="THTPA"/>
</dbReference>
<dbReference type="PANTHER" id="PTHR14586:SF1">
    <property type="entry name" value="THIAMINE-TRIPHOSPHATASE"/>
    <property type="match status" value="1"/>
</dbReference>
<dbReference type="InterPro" id="IPR033469">
    <property type="entry name" value="CYTH-like_dom_sf"/>
</dbReference>
<evidence type="ECO:0000313" key="3">
    <source>
        <dbReference type="EnsemblMetazoa" id="G21358.2:cds"/>
    </source>
</evidence>
<dbReference type="GO" id="GO:0042357">
    <property type="term" value="P:thiamine diphosphate metabolic process"/>
    <property type="evidence" value="ECO:0007669"/>
    <property type="project" value="TreeGrafter"/>
</dbReference>
<dbReference type="GO" id="GO:0000287">
    <property type="term" value="F:magnesium ion binding"/>
    <property type="evidence" value="ECO:0007669"/>
    <property type="project" value="TreeGrafter"/>
</dbReference>
<feature type="region of interest" description="Disordered" evidence="1">
    <location>
        <begin position="186"/>
        <end position="205"/>
    </location>
</feature>
<dbReference type="PANTHER" id="PTHR14586">
    <property type="entry name" value="THIAMINE-TRIPHOSPHATASE"/>
    <property type="match status" value="1"/>
</dbReference>
<sequence length="437" mass="50376">MEMDAGLNFIDHMETKESLPDRPKVHSPDKKKMFFVEEMKNDMNGNPNMIKEGEDGGLEKDASQALLEELRLSESSIGMENKVLVTHSLEDSGFEEKESRPEMKQNFLDDGEERTVETSVGSKSHKKDYHSLFEFTSASSMFLSTEKVTKGGERSSELKKDELMTDSNIKDVASPRSLQSEMIKQSLQPKEFSSPVKQDVSNESSVSIEEDDEKVIIHLDSNLDKSTNGSSKVTPFQPVEVERKFKVTADTKIKLVEIGAELHKEKVFLDKYYDNPDYSLTLKDCWLRQRNESWELKVVNGQFTKLASQYQEITETNEIADFLVNHFHRLDLKGLAVDLVIKKLDLQPFVEYTTTRQTYFLPECIIDLDLTDFGYQWLENLDLRLFRCRRDVSETKVYDTGLKEDEACAGKFSHYLYRRSRRLYQQFGGQWLGDACC</sequence>
<feature type="domain" description="CYTH" evidence="2">
    <location>
        <begin position="240"/>
        <end position="375"/>
    </location>
</feature>
<evidence type="ECO:0000256" key="1">
    <source>
        <dbReference type="SAM" id="MobiDB-lite"/>
    </source>
</evidence>
<dbReference type="Pfam" id="PF01928">
    <property type="entry name" value="CYTH"/>
    <property type="match status" value="1"/>
</dbReference>
<dbReference type="Gene3D" id="2.40.320.10">
    <property type="entry name" value="Hypothetical Protein Pfu-838710-001"/>
    <property type="match status" value="1"/>
</dbReference>
<proteinExistence type="predicted"/>
<evidence type="ECO:0000313" key="4">
    <source>
        <dbReference type="Proteomes" id="UP000005408"/>
    </source>
</evidence>
<organism evidence="3 4">
    <name type="scientific">Magallana gigas</name>
    <name type="common">Pacific oyster</name>
    <name type="synonym">Crassostrea gigas</name>
    <dbReference type="NCBI Taxonomy" id="29159"/>
    <lineage>
        <taxon>Eukaryota</taxon>
        <taxon>Metazoa</taxon>
        <taxon>Spiralia</taxon>
        <taxon>Lophotrochozoa</taxon>
        <taxon>Mollusca</taxon>
        <taxon>Bivalvia</taxon>
        <taxon>Autobranchia</taxon>
        <taxon>Pteriomorphia</taxon>
        <taxon>Ostreida</taxon>
        <taxon>Ostreoidea</taxon>
        <taxon>Ostreidae</taxon>
        <taxon>Magallana</taxon>
    </lineage>
</organism>
<accession>A0A8W8JYG4</accession>
<dbReference type="EnsemblMetazoa" id="G21358.2">
    <property type="protein sequence ID" value="G21358.2:cds"/>
    <property type="gene ID" value="G21358"/>
</dbReference>
<feature type="compositionally biased region" description="Polar residues" evidence="1">
    <location>
        <begin position="195"/>
        <end position="205"/>
    </location>
</feature>
<dbReference type="AlphaFoldDB" id="A0A8W8JYG4"/>
<keyword evidence="4" id="KW-1185">Reference proteome</keyword>
<reference evidence="3" key="1">
    <citation type="submission" date="2022-08" db="UniProtKB">
        <authorList>
            <consortium name="EnsemblMetazoa"/>
        </authorList>
    </citation>
    <scope>IDENTIFICATION</scope>
    <source>
        <strain evidence="3">05x7-T-G4-1.051#20</strain>
    </source>
</reference>
<dbReference type="GO" id="GO:0050333">
    <property type="term" value="F:thiamine triphosphate phosphatase activity"/>
    <property type="evidence" value="ECO:0007669"/>
    <property type="project" value="InterPro"/>
</dbReference>
<dbReference type="InterPro" id="IPR023577">
    <property type="entry name" value="CYTH_domain"/>
</dbReference>
<evidence type="ECO:0000259" key="2">
    <source>
        <dbReference type="Pfam" id="PF01928"/>
    </source>
</evidence>
<name>A0A8W8JYG4_MAGGI</name>